<evidence type="ECO:0000256" key="7">
    <source>
        <dbReference type="ARBA" id="ARBA00022898"/>
    </source>
</evidence>
<keyword evidence="7 8" id="KW-0663">Pyridoxal phosphate</keyword>
<dbReference type="InterPro" id="IPR015424">
    <property type="entry name" value="PyrdxlP-dep_Trfase"/>
</dbReference>
<dbReference type="EMBL" id="PFTB01000014">
    <property type="protein sequence ID" value="PJB99651.1"/>
    <property type="molecule type" value="Genomic_DNA"/>
</dbReference>
<dbReference type="InterPro" id="IPR019798">
    <property type="entry name" value="Ser_HO-MeTrfase_PLP_BS"/>
</dbReference>
<keyword evidence="4" id="KW-0963">Cytoplasm</keyword>
<dbReference type="AlphaFoldDB" id="A0A2M8DNE3"/>
<dbReference type="GO" id="GO:0008168">
    <property type="term" value="F:methyltransferase activity"/>
    <property type="evidence" value="ECO:0007669"/>
    <property type="project" value="UniProtKB-KW"/>
</dbReference>
<comment type="subunit">
    <text evidence="3">Homodimer.</text>
</comment>
<evidence type="ECO:0000259" key="9">
    <source>
        <dbReference type="Pfam" id="PF00464"/>
    </source>
</evidence>
<dbReference type="SUPFAM" id="SSF53383">
    <property type="entry name" value="PLP-dependent transferases"/>
    <property type="match status" value="1"/>
</dbReference>
<dbReference type="GO" id="GO:0030170">
    <property type="term" value="F:pyridoxal phosphate binding"/>
    <property type="evidence" value="ECO:0007669"/>
    <property type="project" value="InterPro"/>
</dbReference>
<dbReference type="Gene3D" id="3.40.640.10">
    <property type="entry name" value="Type I PLP-dependent aspartate aminotransferase-like (Major domain)"/>
    <property type="match status" value="1"/>
</dbReference>
<dbReference type="PIRSF" id="PIRSF000412">
    <property type="entry name" value="SHMT"/>
    <property type="match status" value="1"/>
</dbReference>
<evidence type="ECO:0000256" key="2">
    <source>
        <dbReference type="ARBA" id="ARBA00006376"/>
    </source>
</evidence>
<dbReference type="GO" id="GO:0019264">
    <property type="term" value="P:glycine biosynthetic process from serine"/>
    <property type="evidence" value="ECO:0007669"/>
    <property type="project" value="InterPro"/>
</dbReference>
<organism evidence="10 11">
    <name type="scientific">Candidatus Nealsonbacteria bacterium CG_4_9_14_0_8_um_filter_35_12</name>
    <dbReference type="NCBI Taxonomy" id="1974692"/>
    <lineage>
        <taxon>Bacteria</taxon>
        <taxon>Candidatus Nealsoniibacteriota</taxon>
    </lineage>
</organism>
<dbReference type="PROSITE" id="PS00096">
    <property type="entry name" value="SHMT"/>
    <property type="match status" value="1"/>
</dbReference>
<comment type="caution">
    <text evidence="10">The sequence shown here is derived from an EMBL/GenBank/DDBJ whole genome shotgun (WGS) entry which is preliminary data.</text>
</comment>
<proteinExistence type="inferred from homology"/>
<evidence type="ECO:0000256" key="1">
    <source>
        <dbReference type="ARBA" id="ARBA00001933"/>
    </source>
</evidence>
<dbReference type="Proteomes" id="UP000228875">
    <property type="component" value="Unassembled WGS sequence"/>
</dbReference>
<dbReference type="NCBIfam" id="NF000586">
    <property type="entry name" value="PRK00011.1"/>
    <property type="match status" value="1"/>
</dbReference>
<dbReference type="InterPro" id="IPR015421">
    <property type="entry name" value="PyrdxlP-dep_Trfase_major"/>
</dbReference>
<keyword evidence="10" id="KW-0489">Methyltransferase</keyword>
<dbReference type="CDD" id="cd00378">
    <property type="entry name" value="SHMT"/>
    <property type="match status" value="1"/>
</dbReference>
<evidence type="ECO:0000256" key="6">
    <source>
        <dbReference type="ARBA" id="ARBA00022679"/>
    </source>
</evidence>
<dbReference type="InterPro" id="IPR001085">
    <property type="entry name" value="Ser_HO-MeTrfase"/>
</dbReference>
<keyword evidence="6 10" id="KW-0808">Transferase</keyword>
<reference evidence="11" key="1">
    <citation type="submission" date="2017-09" db="EMBL/GenBank/DDBJ databases">
        <title>Depth-based differentiation of microbial function through sediment-hosted aquifers and enrichment of novel symbionts in the deep terrestrial subsurface.</title>
        <authorList>
            <person name="Probst A.J."/>
            <person name="Ladd B."/>
            <person name="Jarett J.K."/>
            <person name="Geller-Mcgrath D.E."/>
            <person name="Sieber C.M.K."/>
            <person name="Emerson J.B."/>
            <person name="Anantharaman K."/>
            <person name="Thomas B.C."/>
            <person name="Malmstrom R."/>
            <person name="Stieglmeier M."/>
            <person name="Klingl A."/>
            <person name="Woyke T."/>
            <person name="Ryan C.M."/>
            <person name="Banfield J.F."/>
        </authorList>
    </citation>
    <scope>NUCLEOTIDE SEQUENCE [LARGE SCALE GENOMIC DNA]</scope>
</reference>
<name>A0A2M8DNE3_9BACT</name>
<dbReference type="PANTHER" id="PTHR11680:SF35">
    <property type="entry name" value="SERINE HYDROXYMETHYLTRANSFERASE 1"/>
    <property type="match status" value="1"/>
</dbReference>
<dbReference type="FunFam" id="3.40.640.10:FF:000101">
    <property type="entry name" value="Serine hydroxymethyltransferase"/>
    <property type="match status" value="1"/>
</dbReference>
<dbReference type="InterPro" id="IPR039429">
    <property type="entry name" value="SHMT-like_dom"/>
</dbReference>
<comment type="similarity">
    <text evidence="2">Belongs to the SHMT family.</text>
</comment>
<dbReference type="GO" id="GO:0032259">
    <property type="term" value="P:methylation"/>
    <property type="evidence" value="ECO:0007669"/>
    <property type="project" value="UniProtKB-KW"/>
</dbReference>
<keyword evidence="5" id="KW-0554">One-carbon metabolism</keyword>
<dbReference type="InterPro" id="IPR049943">
    <property type="entry name" value="Ser_HO-MeTrfase-like"/>
</dbReference>
<evidence type="ECO:0000313" key="11">
    <source>
        <dbReference type="Proteomes" id="UP000228875"/>
    </source>
</evidence>
<dbReference type="Pfam" id="PF00464">
    <property type="entry name" value="SHMT"/>
    <property type="match status" value="1"/>
</dbReference>
<evidence type="ECO:0000256" key="4">
    <source>
        <dbReference type="ARBA" id="ARBA00022490"/>
    </source>
</evidence>
<protein>
    <submittedName>
        <fullName evidence="10">Serine hydroxymethyltransferase</fullName>
    </submittedName>
</protein>
<gene>
    <name evidence="10" type="ORF">CO077_00590</name>
</gene>
<evidence type="ECO:0000256" key="5">
    <source>
        <dbReference type="ARBA" id="ARBA00022563"/>
    </source>
</evidence>
<dbReference type="GO" id="GO:0004372">
    <property type="term" value="F:glycine hydroxymethyltransferase activity"/>
    <property type="evidence" value="ECO:0007669"/>
    <property type="project" value="InterPro"/>
</dbReference>
<dbReference type="PANTHER" id="PTHR11680">
    <property type="entry name" value="SERINE HYDROXYMETHYLTRANSFERASE"/>
    <property type="match status" value="1"/>
</dbReference>
<dbReference type="GO" id="GO:0005737">
    <property type="term" value="C:cytoplasm"/>
    <property type="evidence" value="ECO:0007669"/>
    <property type="project" value="TreeGrafter"/>
</dbReference>
<evidence type="ECO:0000256" key="3">
    <source>
        <dbReference type="ARBA" id="ARBA00011738"/>
    </source>
</evidence>
<dbReference type="InterPro" id="IPR015422">
    <property type="entry name" value="PyrdxlP-dep_Trfase_small"/>
</dbReference>
<feature type="modified residue" description="N6-(pyridoxal phosphate)lysine" evidence="8">
    <location>
        <position position="235"/>
    </location>
</feature>
<evidence type="ECO:0000313" key="10">
    <source>
        <dbReference type="EMBL" id="PJB99651.1"/>
    </source>
</evidence>
<comment type="cofactor">
    <cofactor evidence="1 8">
        <name>pyridoxal 5'-phosphate</name>
        <dbReference type="ChEBI" id="CHEBI:597326"/>
    </cofactor>
</comment>
<sequence length="423" mass="48353">MARRSSFNQEKRKTNMKKVLTLLKKHEDWRRRCINLIASENVMSPLCERVYLSDLMHRYAEGMPFKRYYQGLKYFDQIEDLTNKYFQKHFKCNFVDLRPISGTLANLAVFSALAKKGDKILTLGIEGGSHVSHEKFGAAGLLGLKVYHFDFDKKELNIDLERAKKKILKIKPKFIVLGGSVILFPQPVKELKEVCQKTGTKIIYDAAHVFGLICAGYFQNPLKEGADIITSSTHKTFPGPQGGIILGNIDEDLQKVIRRKVFPGVSSNHHLHRIPALYLTLLEMEKFGKGYGKQIIKNAKTLAEELYHLGFDVLGADKDFTQTHQVVVNVEKDGGGDFVAKQLERANIIVNKNVLFGDIVDVKHPNGIRIGVQEMTRFGMKENEMKKIARFTKEVILDKKNVEKIKKAVIKFRKEFQRTKYCF</sequence>
<dbReference type="Gene3D" id="3.90.1150.10">
    <property type="entry name" value="Aspartate Aminotransferase, domain 1"/>
    <property type="match status" value="1"/>
</dbReference>
<accession>A0A2M8DNE3</accession>
<dbReference type="GO" id="GO:0035999">
    <property type="term" value="P:tetrahydrofolate interconversion"/>
    <property type="evidence" value="ECO:0007669"/>
    <property type="project" value="InterPro"/>
</dbReference>
<feature type="domain" description="Serine hydroxymethyltransferase-like" evidence="9">
    <location>
        <begin position="17"/>
        <end position="391"/>
    </location>
</feature>
<evidence type="ECO:0000256" key="8">
    <source>
        <dbReference type="PIRSR" id="PIRSR000412-50"/>
    </source>
</evidence>